<sequence>MTVKAGCRYRTRGHYTVKQGDDVNGATPVEIPIAKDNLPACVITL</sequence>
<gene>
    <name evidence="1" type="ORF">INT80_12520</name>
</gene>
<reference evidence="1" key="1">
    <citation type="submission" date="2020-11" db="EMBL/GenBank/DDBJ databases">
        <title>Gallibacterium anatis 1637, full genome, WGS.</title>
        <authorList>
            <person name="Laishevtcev A.I."/>
            <person name="Yakimova E.A."/>
            <person name="Petkovich D."/>
            <person name="Stepanova T.V."/>
            <person name="Kalendr R.S."/>
            <person name="Rubalsky E.O."/>
            <person name="Zulkarneev E.R."/>
            <person name="Aleshkin A.V."/>
        </authorList>
    </citation>
    <scope>NUCLEOTIDE SEQUENCE</scope>
    <source>
        <strain evidence="1">1637</strain>
    </source>
</reference>
<name>A0A930Y905_9PAST</name>
<dbReference type="EMBL" id="JADION010000041">
    <property type="protein sequence ID" value="MBF4102982.1"/>
    <property type="molecule type" value="Genomic_DNA"/>
</dbReference>
<evidence type="ECO:0000313" key="1">
    <source>
        <dbReference type="EMBL" id="MBF4102982.1"/>
    </source>
</evidence>
<comment type="caution">
    <text evidence="1">The sequence shown here is derived from an EMBL/GenBank/DDBJ whole genome shotgun (WGS) entry which is preliminary data.</text>
</comment>
<accession>A0A930Y905</accession>
<protein>
    <submittedName>
        <fullName evidence="1">Uncharacterized protein</fullName>
    </submittedName>
</protein>
<organism evidence="1">
    <name type="scientific">Gallibacterium anatis</name>
    <dbReference type="NCBI Taxonomy" id="750"/>
    <lineage>
        <taxon>Bacteria</taxon>
        <taxon>Pseudomonadati</taxon>
        <taxon>Pseudomonadota</taxon>
        <taxon>Gammaproteobacteria</taxon>
        <taxon>Pasteurellales</taxon>
        <taxon>Pasteurellaceae</taxon>
        <taxon>Gallibacterium</taxon>
    </lineage>
</organism>
<proteinExistence type="predicted"/>
<dbReference type="AlphaFoldDB" id="A0A930Y905"/>